<evidence type="ECO:0000259" key="9">
    <source>
        <dbReference type="Pfam" id="PF08241"/>
    </source>
</evidence>
<evidence type="ECO:0000256" key="5">
    <source>
        <dbReference type="ARBA" id="ARBA00022679"/>
    </source>
</evidence>
<dbReference type="HAMAP" id="MF_00835">
    <property type="entry name" value="BioC"/>
    <property type="match status" value="1"/>
</dbReference>
<dbReference type="PANTHER" id="PTHR13090">
    <property type="entry name" value="ARGININE-HYDROXYLASE NDUFAF5, MITOCHONDRIAL"/>
    <property type="match status" value="1"/>
</dbReference>
<evidence type="ECO:0000256" key="2">
    <source>
        <dbReference type="ARBA" id="ARBA00004746"/>
    </source>
</evidence>
<dbReference type="Gene3D" id="3.40.50.150">
    <property type="entry name" value="Vaccinia Virus protein VP39"/>
    <property type="match status" value="1"/>
</dbReference>
<gene>
    <name evidence="8" type="primary">bioC</name>
    <name evidence="10" type="ORF">KDM89_08335</name>
</gene>
<dbReference type="GO" id="GO:0009102">
    <property type="term" value="P:biotin biosynthetic process"/>
    <property type="evidence" value="ECO:0007669"/>
    <property type="project" value="UniProtKB-UniRule"/>
</dbReference>
<accession>A0A941DLG4</accession>
<organism evidence="10 11">
    <name type="scientific">Undibacterium luofuense</name>
    <dbReference type="NCBI Taxonomy" id="2828733"/>
    <lineage>
        <taxon>Bacteria</taxon>
        <taxon>Pseudomonadati</taxon>
        <taxon>Pseudomonadota</taxon>
        <taxon>Betaproteobacteria</taxon>
        <taxon>Burkholderiales</taxon>
        <taxon>Oxalobacteraceae</taxon>
        <taxon>Undibacterium</taxon>
    </lineage>
</organism>
<dbReference type="GO" id="GO:0008757">
    <property type="term" value="F:S-adenosylmethionine-dependent methyltransferase activity"/>
    <property type="evidence" value="ECO:0007669"/>
    <property type="project" value="InterPro"/>
</dbReference>
<dbReference type="EC" id="2.1.1.197" evidence="3 8"/>
<evidence type="ECO:0000256" key="3">
    <source>
        <dbReference type="ARBA" id="ARBA00012327"/>
    </source>
</evidence>
<keyword evidence="6 8" id="KW-0949">S-adenosyl-L-methionine</keyword>
<keyword evidence="11" id="KW-1185">Reference proteome</keyword>
<feature type="domain" description="Methyltransferase type 11" evidence="9">
    <location>
        <begin position="50"/>
        <end position="165"/>
    </location>
</feature>
<dbReference type="EMBL" id="JAGSPN010000005">
    <property type="protein sequence ID" value="MBR7782145.1"/>
    <property type="molecule type" value="Genomic_DNA"/>
</dbReference>
<keyword evidence="5 8" id="KW-0808">Transferase</keyword>
<evidence type="ECO:0000313" key="10">
    <source>
        <dbReference type="EMBL" id="MBR7782145.1"/>
    </source>
</evidence>
<dbReference type="CDD" id="cd02440">
    <property type="entry name" value="AdoMet_MTases"/>
    <property type="match status" value="1"/>
</dbReference>
<dbReference type="Proteomes" id="UP000680067">
    <property type="component" value="Unassembled WGS sequence"/>
</dbReference>
<evidence type="ECO:0000256" key="4">
    <source>
        <dbReference type="ARBA" id="ARBA00022603"/>
    </source>
</evidence>
<dbReference type="PANTHER" id="PTHR13090:SF1">
    <property type="entry name" value="ARGININE-HYDROXYLASE NDUFAF5, MITOCHONDRIAL"/>
    <property type="match status" value="1"/>
</dbReference>
<comment type="caution">
    <text evidence="10">The sequence shown here is derived from an EMBL/GenBank/DDBJ whole genome shotgun (WGS) entry which is preliminary data.</text>
</comment>
<dbReference type="AlphaFoldDB" id="A0A941DLG4"/>
<evidence type="ECO:0000256" key="7">
    <source>
        <dbReference type="ARBA" id="ARBA00022756"/>
    </source>
</evidence>
<dbReference type="Pfam" id="PF08241">
    <property type="entry name" value="Methyltransf_11"/>
    <property type="match status" value="1"/>
</dbReference>
<sequence>MLSSPIDLQQVRQLFSDPQRSAGTDFLRREIAGRMREKLELVKIQPACVLDAGCGAGADLPELQRSYPEALVIGLDASPAMLRSGEQARGSARQVLGRFLSRLTPAALRAEPAPALISGDFADLPLAPRSVDLIWSNLALHWHPQPHALFAEWRRVLRTEGLLMFSCFGPDTLTEVRAAFAEADPFPHTLQFVDMHDFGDMLIENGFSTPVMDMEKLTLTYEHPQALLEDVRALGGNPLENRLRGLTGRSRYQRLLEALEKQRQPDGRLHLTIEVVYGHAFKPVPAKTESGEAIIRFDLPRRQR</sequence>
<comment type="pathway">
    <text evidence="2 8">Cofactor biosynthesis; biotin biosynthesis.</text>
</comment>
<keyword evidence="7 8" id="KW-0093">Biotin biosynthesis</keyword>
<evidence type="ECO:0000256" key="6">
    <source>
        <dbReference type="ARBA" id="ARBA00022691"/>
    </source>
</evidence>
<evidence type="ECO:0000313" key="11">
    <source>
        <dbReference type="Proteomes" id="UP000680067"/>
    </source>
</evidence>
<dbReference type="GO" id="GO:0102130">
    <property type="term" value="F:malonyl-CoA methyltransferase activity"/>
    <property type="evidence" value="ECO:0007669"/>
    <property type="project" value="UniProtKB-EC"/>
</dbReference>
<comment type="function">
    <text evidence="8">Converts the free carboxyl group of a malonyl-thioester to its methyl ester by transfer of a methyl group from S-adenosyl-L-methionine (SAM). It allows to synthesize pimeloyl-ACP via the fatty acid synthetic pathway.</text>
</comment>
<dbReference type="GO" id="GO:0010340">
    <property type="term" value="F:carboxyl-O-methyltransferase activity"/>
    <property type="evidence" value="ECO:0007669"/>
    <property type="project" value="UniProtKB-UniRule"/>
</dbReference>
<comment type="catalytic activity">
    <reaction evidence="1 8">
        <text>malonyl-[ACP] + S-adenosyl-L-methionine = malonyl-[ACP] methyl ester + S-adenosyl-L-homocysteine</text>
        <dbReference type="Rhea" id="RHEA:17105"/>
        <dbReference type="Rhea" id="RHEA-COMP:9623"/>
        <dbReference type="Rhea" id="RHEA-COMP:9954"/>
        <dbReference type="ChEBI" id="CHEBI:57856"/>
        <dbReference type="ChEBI" id="CHEBI:59789"/>
        <dbReference type="ChEBI" id="CHEBI:78449"/>
        <dbReference type="ChEBI" id="CHEBI:78845"/>
        <dbReference type="EC" id="2.1.1.197"/>
    </reaction>
</comment>
<dbReference type="SUPFAM" id="SSF53335">
    <property type="entry name" value="S-adenosyl-L-methionine-dependent methyltransferases"/>
    <property type="match status" value="1"/>
</dbReference>
<reference evidence="10" key="1">
    <citation type="submission" date="2021-04" db="EMBL/GenBank/DDBJ databases">
        <title>novel species isolated from subtropical streams in China.</title>
        <authorList>
            <person name="Lu H."/>
        </authorList>
    </citation>
    <scope>NUCLEOTIDE SEQUENCE</scope>
    <source>
        <strain evidence="10">LFS511W</strain>
    </source>
</reference>
<name>A0A941DLG4_9BURK</name>
<dbReference type="InterPro" id="IPR029063">
    <property type="entry name" value="SAM-dependent_MTases_sf"/>
</dbReference>
<evidence type="ECO:0000256" key="8">
    <source>
        <dbReference type="HAMAP-Rule" id="MF_00835"/>
    </source>
</evidence>
<comment type="similarity">
    <text evidence="8">Belongs to the methyltransferase superfamily.</text>
</comment>
<dbReference type="InterPro" id="IPR050602">
    <property type="entry name" value="Malonyl-ACP_OMT"/>
</dbReference>
<dbReference type="RefSeq" id="WP_212687490.1">
    <property type="nucleotide sequence ID" value="NZ_JAGSPN010000005.1"/>
</dbReference>
<dbReference type="GO" id="GO:0032259">
    <property type="term" value="P:methylation"/>
    <property type="evidence" value="ECO:0007669"/>
    <property type="project" value="UniProtKB-KW"/>
</dbReference>
<keyword evidence="4 8" id="KW-0489">Methyltransferase</keyword>
<protein>
    <recommendedName>
        <fullName evidence="3 8">Malonyl-[acyl-carrier protein] O-methyltransferase</fullName>
        <shortName evidence="8">Malonyl-ACP O-methyltransferase</shortName>
        <ecNumber evidence="3 8">2.1.1.197</ecNumber>
    </recommendedName>
    <alternativeName>
        <fullName evidence="8">Biotin synthesis protein BioC</fullName>
    </alternativeName>
</protein>
<dbReference type="InterPro" id="IPR013216">
    <property type="entry name" value="Methyltransf_11"/>
</dbReference>
<evidence type="ECO:0000256" key="1">
    <source>
        <dbReference type="ARBA" id="ARBA00000852"/>
    </source>
</evidence>
<proteinExistence type="inferred from homology"/>
<dbReference type="InterPro" id="IPR011814">
    <property type="entry name" value="BioC"/>
</dbReference>